<feature type="transmembrane region" description="Helical" evidence="1">
    <location>
        <begin position="12"/>
        <end position="30"/>
    </location>
</feature>
<dbReference type="Proteomes" id="UP000028868">
    <property type="component" value="Unassembled WGS sequence"/>
</dbReference>
<keyword evidence="1" id="KW-0472">Membrane</keyword>
<name>A0A059NWK1_9BACI</name>
<keyword evidence="1" id="KW-1133">Transmembrane helix</keyword>
<reference evidence="3" key="1">
    <citation type="submission" date="2014-03" db="EMBL/GenBank/DDBJ databases">
        <authorList>
            <person name="Urmite Genomes U."/>
        </authorList>
    </citation>
    <scope>NUCLEOTIDE SEQUENCE [LARGE SCALE GENOMIC DNA]</scope>
    <source>
        <strain evidence="3">HD-03</strain>
    </source>
</reference>
<organism evidence="2 3">
    <name type="scientific">Halobacillus karajensis</name>
    <dbReference type="NCBI Taxonomy" id="195088"/>
    <lineage>
        <taxon>Bacteria</taxon>
        <taxon>Bacillati</taxon>
        <taxon>Bacillota</taxon>
        <taxon>Bacilli</taxon>
        <taxon>Bacillales</taxon>
        <taxon>Bacillaceae</taxon>
        <taxon>Halobacillus</taxon>
    </lineage>
</organism>
<dbReference type="EMBL" id="CCDI010000001">
    <property type="protein sequence ID" value="CDQ22911.1"/>
    <property type="molecule type" value="Genomic_DNA"/>
</dbReference>
<protein>
    <submittedName>
        <fullName evidence="2">Uncharacterized protein</fullName>
    </submittedName>
</protein>
<comment type="caution">
    <text evidence="2">The sequence shown here is derived from an EMBL/GenBank/DDBJ whole genome shotgun (WGS) entry which is preliminary data.</text>
</comment>
<dbReference type="AlphaFoldDB" id="A0A059NWK1"/>
<keyword evidence="1" id="KW-0812">Transmembrane</keyword>
<evidence type="ECO:0000313" key="2">
    <source>
        <dbReference type="EMBL" id="CDQ22911.1"/>
    </source>
</evidence>
<reference evidence="2 3" key="2">
    <citation type="submission" date="2014-05" db="EMBL/GenBank/DDBJ databases">
        <title>Draft genome sequence of Halobacillus karajensis HK-03.</title>
        <authorList>
            <person name="Khelaifia S."/>
            <person name="Croce O."/>
            <person name="Lagier J.C."/>
            <person name="Raoult D."/>
        </authorList>
    </citation>
    <scope>NUCLEOTIDE SEQUENCE [LARGE SCALE GENOMIC DNA]</scope>
    <source>
        <strain evidence="2 3">HD-03</strain>
    </source>
</reference>
<dbReference type="RefSeq" id="WP_262365306.1">
    <property type="nucleotide sequence ID" value="NZ_CCDH010000001.1"/>
</dbReference>
<evidence type="ECO:0000313" key="3">
    <source>
        <dbReference type="Proteomes" id="UP000028868"/>
    </source>
</evidence>
<accession>A0A059NWK1</accession>
<sequence length="43" mass="5316">MFELPSVTFWTFIPWPFLWLGLATVMYLKFKREDENEEDMDEI</sequence>
<proteinExistence type="predicted"/>
<evidence type="ECO:0000256" key="1">
    <source>
        <dbReference type="SAM" id="Phobius"/>
    </source>
</evidence>
<gene>
    <name evidence="2" type="ORF">BN983_01129</name>
</gene>
<keyword evidence="3" id="KW-1185">Reference proteome</keyword>